<evidence type="ECO:0000256" key="1">
    <source>
        <dbReference type="ARBA" id="ARBA00034923"/>
    </source>
</evidence>
<dbReference type="InterPro" id="IPR027785">
    <property type="entry name" value="UvrD-like_helicase_C"/>
</dbReference>
<organism evidence="3 4">
    <name type="scientific">Sphaerotilus montanus</name>
    <dbReference type="NCBI Taxonomy" id="522889"/>
    <lineage>
        <taxon>Bacteria</taxon>
        <taxon>Pseudomonadati</taxon>
        <taxon>Pseudomonadota</taxon>
        <taxon>Betaproteobacteria</taxon>
        <taxon>Burkholderiales</taxon>
        <taxon>Sphaerotilaceae</taxon>
        <taxon>Sphaerotilus</taxon>
    </lineage>
</organism>
<dbReference type="Gene3D" id="3.40.50.300">
    <property type="entry name" value="P-loop containing nucleotide triphosphate hydrolases"/>
    <property type="match status" value="2"/>
</dbReference>
<feature type="domain" description="UvrD-like helicase C-terminal" evidence="2">
    <location>
        <begin position="361"/>
        <end position="406"/>
    </location>
</feature>
<dbReference type="Pfam" id="PF13538">
    <property type="entry name" value="UvrD_C_2"/>
    <property type="match status" value="1"/>
</dbReference>
<dbReference type="GO" id="GO:0003677">
    <property type="term" value="F:DNA binding"/>
    <property type="evidence" value="ECO:0007669"/>
    <property type="project" value="InterPro"/>
</dbReference>
<dbReference type="GO" id="GO:0005524">
    <property type="term" value="F:ATP binding"/>
    <property type="evidence" value="ECO:0007669"/>
    <property type="project" value="InterPro"/>
</dbReference>
<keyword evidence="4" id="KW-1185">Reference proteome</keyword>
<dbReference type="GO" id="GO:0000725">
    <property type="term" value="P:recombinational repair"/>
    <property type="evidence" value="ECO:0007669"/>
    <property type="project" value="TreeGrafter"/>
</dbReference>
<dbReference type="EMBL" id="JACCFH010000001">
    <property type="protein sequence ID" value="NYG32562.1"/>
    <property type="molecule type" value="Genomic_DNA"/>
</dbReference>
<accession>A0A7Y9U6C8</accession>
<dbReference type="AlphaFoldDB" id="A0A7Y9U6C8"/>
<dbReference type="PANTHER" id="PTHR11070">
    <property type="entry name" value="UVRD / RECB / PCRA DNA HELICASE FAMILY MEMBER"/>
    <property type="match status" value="1"/>
</dbReference>
<evidence type="ECO:0000313" key="4">
    <source>
        <dbReference type="Proteomes" id="UP000518288"/>
    </source>
</evidence>
<dbReference type="Pfam" id="PF13245">
    <property type="entry name" value="AAA_19"/>
    <property type="match status" value="1"/>
</dbReference>
<name>A0A7Y9U6C8_9BURK</name>
<dbReference type="GO" id="GO:0043138">
    <property type="term" value="F:3'-5' DNA helicase activity"/>
    <property type="evidence" value="ECO:0007669"/>
    <property type="project" value="TreeGrafter"/>
</dbReference>
<comment type="caution">
    <text evidence="3">The sequence shown here is derived from an EMBL/GenBank/DDBJ whole genome shotgun (WGS) entry which is preliminary data.</text>
</comment>
<gene>
    <name evidence="3" type="ORF">BDD16_001548</name>
</gene>
<dbReference type="Proteomes" id="UP000518288">
    <property type="component" value="Unassembled WGS sequence"/>
</dbReference>
<dbReference type="InterPro" id="IPR027417">
    <property type="entry name" value="P-loop_NTPase"/>
</dbReference>
<evidence type="ECO:0000259" key="2">
    <source>
        <dbReference type="Pfam" id="PF13538"/>
    </source>
</evidence>
<proteinExistence type="predicted"/>
<protein>
    <recommendedName>
        <fullName evidence="1">DNA 3'-5' helicase II</fullName>
    </recommendedName>
</protein>
<sequence length="415" mass="45409">MNWSGPLPGCEIPSRSFLLDRSDLADPAPALTRLLREAFPDPKPWTRPQQQVLRDLLAPDCHLLVPLGSRVDDTVSALQRATDEQIRALRLLRSQSRLLIEGGAGSGKTMLAVTLAREHAAKGKSVLLTCFNRALASHLSAQLDGVPGLTVCNFHELVKLLAEQSGLGFKVPADEAARRQFFNEDCAELLLNAAERLDLRFDTLIVDEAADFSPMWWVALESLGAAGFAWYCFFDRRQSVFRAQAQWEPPFAAEPLVLEANLRNARPIGERAALLGQCVVPTEFRVEHGPAPQLQHSGDFAEMAGQLRQVLRTLLKRDGLRPEQVVILAPYRHTNTTSGWAAGLDEVTLNLDVVNAVPGQVRIGTIQGFKGLEADVVIVAGLDRKAGQHPEWLYVGASRARAALFLLALDSAGLS</sequence>
<evidence type="ECO:0000313" key="3">
    <source>
        <dbReference type="EMBL" id="NYG32562.1"/>
    </source>
</evidence>
<dbReference type="RefSeq" id="WP_179633443.1">
    <property type="nucleotide sequence ID" value="NZ_JACCFH010000001.1"/>
</dbReference>
<reference evidence="3 4" key="1">
    <citation type="submission" date="2020-07" db="EMBL/GenBank/DDBJ databases">
        <title>Genomic Encyclopedia of Archaeal and Bacterial Type Strains, Phase II (KMG-II): from individual species to whole genera.</title>
        <authorList>
            <person name="Goeker M."/>
        </authorList>
    </citation>
    <scope>NUCLEOTIDE SEQUENCE [LARGE SCALE GENOMIC DNA]</scope>
    <source>
        <strain evidence="3 4">DSM 21226</strain>
    </source>
</reference>
<dbReference type="PANTHER" id="PTHR11070:SF2">
    <property type="entry name" value="ATP-DEPENDENT DNA HELICASE SRS2"/>
    <property type="match status" value="1"/>
</dbReference>
<dbReference type="SUPFAM" id="SSF52540">
    <property type="entry name" value="P-loop containing nucleoside triphosphate hydrolases"/>
    <property type="match status" value="1"/>
</dbReference>
<dbReference type="InterPro" id="IPR000212">
    <property type="entry name" value="DNA_helicase_UvrD/REP"/>
</dbReference>